<feature type="transmembrane region" description="Helical" evidence="1">
    <location>
        <begin position="162"/>
        <end position="184"/>
    </location>
</feature>
<organism evidence="4 5">
    <name type="scientific">Trapa natans</name>
    <name type="common">Water chestnut</name>
    <dbReference type="NCBI Taxonomy" id="22666"/>
    <lineage>
        <taxon>Eukaryota</taxon>
        <taxon>Viridiplantae</taxon>
        <taxon>Streptophyta</taxon>
        <taxon>Embryophyta</taxon>
        <taxon>Tracheophyta</taxon>
        <taxon>Spermatophyta</taxon>
        <taxon>Magnoliopsida</taxon>
        <taxon>eudicotyledons</taxon>
        <taxon>Gunneridae</taxon>
        <taxon>Pentapetalae</taxon>
        <taxon>rosids</taxon>
        <taxon>malvids</taxon>
        <taxon>Myrtales</taxon>
        <taxon>Lythraceae</taxon>
        <taxon>Trapa</taxon>
    </lineage>
</organism>
<evidence type="ECO:0000256" key="2">
    <source>
        <dbReference type="SAM" id="SignalP"/>
    </source>
</evidence>
<keyword evidence="1" id="KW-0472">Membrane</keyword>
<dbReference type="PANTHER" id="PTHR33780">
    <property type="entry name" value="EXPRESSED PROTEIN"/>
    <property type="match status" value="1"/>
</dbReference>
<dbReference type="Proteomes" id="UP001346149">
    <property type="component" value="Unassembled WGS sequence"/>
</dbReference>
<evidence type="ECO:0000313" key="5">
    <source>
        <dbReference type="Proteomes" id="UP001346149"/>
    </source>
</evidence>
<feature type="signal peptide" evidence="2">
    <location>
        <begin position="1"/>
        <end position="25"/>
    </location>
</feature>
<dbReference type="AlphaFoldDB" id="A0AAN7M150"/>
<reference evidence="4 5" key="1">
    <citation type="journal article" date="2023" name="Hortic Res">
        <title>Pangenome of water caltrop reveals structural variations and asymmetric subgenome divergence after allopolyploidization.</title>
        <authorList>
            <person name="Zhang X."/>
            <person name="Chen Y."/>
            <person name="Wang L."/>
            <person name="Yuan Y."/>
            <person name="Fang M."/>
            <person name="Shi L."/>
            <person name="Lu R."/>
            <person name="Comes H.P."/>
            <person name="Ma Y."/>
            <person name="Chen Y."/>
            <person name="Huang G."/>
            <person name="Zhou Y."/>
            <person name="Zheng Z."/>
            <person name="Qiu Y."/>
        </authorList>
    </citation>
    <scope>NUCLEOTIDE SEQUENCE [LARGE SCALE GENOMIC DNA]</scope>
    <source>
        <strain evidence="4">F231</strain>
    </source>
</reference>
<keyword evidence="1" id="KW-1133">Transmembrane helix</keyword>
<sequence>MISRFSPASLCFWILLCCFPGQLSSAVVTLHSLSIFKTHEWFKLNPTIYFQCKGENKTVLPDVKKAHVIYTFKGQESWQPLTNFSGEKCKRCGFYEQDTVKTDDVLDEWELCPSDFSKSDGRYTRNNDKEFNATFTCSECVHHSADSNSALTTHKEKKDMHVAFIILISVLVSTVFIFGLIAAYKYWLKKKREQEQARFLKLFEDDDDIEDELGLGNLTILFVGICVLLLITVPVKKLGETGPIIMIHHTPLPSYSSYRRNTLHLTPSKRSLGERSRDQGSFDTGKTKRMSSVCISNCIRDTRAPLRATYMNLYKWPESDAEFMRSMSFSGVPHHWPGPAGTAPWVVHSISCRQMYLRSYPFSREEDTGGRRAMCFSCCGKQGGRRDRRKEGRRRTRRPCQVLRKVTDMSLVALFRIFHRLLSCSASVDVVD</sequence>
<dbReference type="InterPro" id="IPR057713">
    <property type="entry name" value="DUF7953"/>
</dbReference>
<dbReference type="Pfam" id="PF25829">
    <property type="entry name" value="DUF7953"/>
    <property type="match status" value="1"/>
</dbReference>
<comment type="caution">
    <text evidence="4">The sequence shown here is derived from an EMBL/GenBank/DDBJ whole genome shotgun (WGS) entry which is preliminary data.</text>
</comment>
<feature type="transmembrane region" description="Helical" evidence="1">
    <location>
        <begin position="215"/>
        <end position="235"/>
    </location>
</feature>
<keyword evidence="5" id="KW-1185">Reference proteome</keyword>
<keyword evidence="2" id="KW-0732">Signal</keyword>
<feature type="domain" description="DUF7953" evidence="3">
    <location>
        <begin position="25"/>
        <end position="138"/>
    </location>
</feature>
<name>A0AAN7M150_TRANT</name>
<evidence type="ECO:0000259" key="3">
    <source>
        <dbReference type="Pfam" id="PF25829"/>
    </source>
</evidence>
<evidence type="ECO:0000313" key="4">
    <source>
        <dbReference type="EMBL" id="KAK4800338.1"/>
    </source>
</evidence>
<dbReference type="PANTHER" id="PTHR33780:SF3">
    <property type="entry name" value="EXPRESSED PROTEIN"/>
    <property type="match status" value="1"/>
</dbReference>
<evidence type="ECO:0000256" key="1">
    <source>
        <dbReference type="SAM" id="Phobius"/>
    </source>
</evidence>
<gene>
    <name evidence="4" type="ORF">SAY86_020825</name>
</gene>
<dbReference type="EMBL" id="JAXQNO010000003">
    <property type="protein sequence ID" value="KAK4800338.1"/>
    <property type="molecule type" value="Genomic_DNA"/>
</dbReference>
<protein>
    <recommendedName>
        <fullName evidence="3">DUF7953 domain-containing protein</fullName>
    </recommendedName>
</protein>
<proteinExistence type="predicted"/>
<feature type="chain" id="PRO_5042862232" description="DUF7953 domain-containing protein" evidence="2">
    <location>
        <begin position="26"/>
        <end position="432"/>
    </location>
</feature>
<keyword evidence="1" id="KW-0812">Transmembrane</keyword>
<accession>A0AAN7M150</accession>